<dbReference type="HOGENOM" id="CLU_060296_1_2_10"/>
<comment type="subcellular location">
    <subcellularLocation>
        <location evidence="1 14">Cell membrane</location>
        <topology evidence="1 14">Multi-pass membrane protein</topology>
    </subcellularLocation>
</comment>
<evidence type="ECO:0000256" key="3">
    <source>
        <dbReference type="ARBA" id="ARBA00012374"/>
    </source>
</evidence>
<keyword evidence="14" id="KW-0573">Peptidoglycan synthesis</keyword>
<comment type="similarity">
    <text evidence="2 14">Belongs to the UppP family.</text>
</comment>
<feature type="transmembrane region" description="Helical" evidence="14">
    <location>
        <begin position="6"/>
        <end position="30"/>
    </location>
</feature>
<evidence type="ECO:0000256" key="6">
    <source>
        <dbReference type="ARBA" id="ARBA00022692"/>
    </source>
</evidence>
<keyword evidence="14" id="KW-0961">Cell wall biogenesis/degradation</keyword>
<dbReference type="Proteomes" id="UP000027616">
    <property type="component" value="Chromosome I"/>
</dbReference>
<evidence type="ECO:0000256" key="10">
    <source>
        <dbReference type="ARBA" id="ARBA00023251"/>
    </source>
</evidence>
<evidence type="ECO:0000313" key="15">
    <source>
        <dbReference type="EMBL" id="CDN32962.1"/>
    </source>
</evidence>
<dbReference type="PANTHER" id="PTHR30622:SF2">
    <property type="entry name" value="UNDECAPRENYL-DIPHOSPHATASE"/>
    <property type="match status" value="1"/>
</dbReference>
<evidence type="ECO:0000256" key="2">
    <source>
        <dbReference type="ARBA" id="ARBA00010621"/>
    </source>
</evidence>
<feature type="transmembrane region" description="Helical" evidence="14">
    <location>
        <begin position="114"/>
        <end position="135"/>
    </location>
</feature>
<dbReference type="EC" id="3.6.1.27" evidence="3 14"/>
<evidence type="ECO:0000256" key="1">
    <source>
        <dbReference type="ARBA" id="ARBA00004651"/>
    </source>
</evidence>
<dbReference type="GO" id="GO:0050380">
    <property type="term" value="F:undecaprenyl-diphosphatase activity"/>
    <property type="evidence" value="ECO:0007669"/>
    <property type="project" value="UniProtKB-UniRule"/>
</dbReference>
<evidence type="ECO:0000256" key="8">
    <source>
        <dbReference type="ARBA" id="ARBA00022989"/>
    </source>
</evidence>
<dbReference type="GO" id="GO:0005886">
    <property type="term" value="C:plasma membrane"/>
    <property type="evidence" value="ECO:0007669"/>
    <property type="project" value="UniProtKB-SubCell"/>
</dbReference>
<evidence type="ECO:0000256" key="11">
    <source>
        <dbReference type="ARBA" id="ARBA00032707"/>
    </source>
</evidence>
<dbReference type="EMBL" id="HG934468">
    <property type="protein sequence ID" value="CDN32962.1"/>
    <property type="molecule type" value="Genomic_DNA"/>
</dbReference>
<dbReference type="GO" id="GO:0046677">
    <property type="term" value="P:response to antibiotic"/>
    <property type="evidence" value="ECO:0007669"/>
    <property type="project" value="UniProtKB-UniRule"/>
</dbReference>
<keyword evidence="6 14" id="KW-0812">Transmembrane</keyword>
<proteinExistence type="inferred from homology"/>
<comment type="miscellaneous">
    <text evidence="14">Bacitracin is thought to be involved in the inhibition of peptidoglycan synthesis by sequestering undecaprenyl diphosphate, thereby reducing the pool of lipid carrier available.</text>
</comment>
<evidence type="ECO:0000256" key="9">
    <source>
        <dbReference type="ARBA" id="ARBA00023136"/>
    </source>
</evidence>
<dbReference type="GO" id="GO:0071555">
    <property type="term" value="P:cell wall organization"/>
    <property type="evidence" value="ECO:0007669"/>
    <property type="project" value="UniProtKB-KW"/>
</dbReference>
<keyword evidence="16" id="KW-1185">Reference proteome</keyword>
<reference evidence="15 16" key="1">
    <citation type="journal article" date="2015" name="Genome Announc.">
        <title>Complete Genome Sequence of the Novel Leech Symbiont Mucinivorans hirudinis M3T.</title>
        <authorList>
            <person name="Nelson M.C."/>
            <person name="Bomar L."/>
            <person name="Graf J."/>
        </authorList>
    </citation>
    <scope>NUCLEOTIDE SEQUENCE [LARGE SCALE GENOMIC DNA]</scope>
    <source>
        <strain evidence="16">M3</strain>
    </source>
</reference>
<dbReference type="KEGG" id="rbc:BN938_2897"/>
<dbReference type="GO" id="GO:0008360">
    <property type="term" value="P:regulation of cell shape"/>
    <property type="evidence" value="ECO:0007669"/>
    <property type="project" value="UniProtKB-KW"/>
</dbReference>
<dbReference type="OrthoDB" id="9808289at2"/>
<feature type="transmembrane region" description="Helical" evidence="14">
    <location>
        <begin position="212"/>
        <end position="234"/>
    </location>
</feature>
<evidence type="ECO:0000256" key="4">
    <source>
        <dbReference type="ARBA" id="ARBA00021581"/>
    </source>
</evidence>
<evidence type="ECO:0000256" key="7">
    <source>
        <dbReference type="ARBA" id="ARBA00022801"/>
    </source>
</evidence>
<evidence type="ECO:0000256" key="5">
    <source>
        <dbReference type="ARBA" id="ARBA00022475"/>
    </source>
</evidence>
<evidence type="ECO:0000256" key="13">
    <source>
        <dbReference type="ARBA" id="ARBA00047594"/>
    </source>
</evidence>
<feature type="transmembrane region" description="Helical" evidence="14">
    <location>
        <begin position="182"/>
        <end position="200"/>
    </location>
</feature>
<evidence type="ECO:0000256" key="14">
    <source>
        <dbReference type="HAMAP-Rule" id="MF_01006"/>
    </source>
</evidence>
<dbReference type="HAMAP" id="MF_01006">
    <property type="entry name" value="Undec_diphosphatase"/>
    <property type="match status" value="1"/>
</dbReference>
<protein>
    <recommendedName>
        <fullName evidence="4 14">Undecaprenyl-diphosphatase</fullName>
        <ecNumber evidence="3 14">3.6.1.27</ecNumber>
    </recommendedName>
    <alternativeName>
        <fullName evidence="12 14">Bacitracin resistance protein</fullName>
    </alternativeName>
    <alternativeName>
        <fullName evidence="11 14">Undecaprenyl pyrophosphate phosphatase</fullName>
    </alternativeName>
</protein>
<accession>A0A060RBK0</accession>
<keyword evidence="14" id="KW-0133">Cell shape</keyword>
<dbReference type="PATRIC" id="fig|1433126.3.peg.2866"/>
<feature type="transmembrane region" description="Helical" evidence="14">
    <location>
        <begin position="83"/>
        <end position="102"/>
    </location>
</feature>
<dbReference type="eggNOG" id="COG1968">
    <property type="taxonomic scope" value="Bacteria"/>
</dbReference>
<organism evidence="15 16">
    <name type="scientific">Mucinivorans hirudinis</name>
    <dbReference type="NCBI Taxonomy" id="1433126"/>
    <lineage>
        <taxon>Bacteria</taxon>
        <taxon>Pseudomonadati</taxon>
        <taxon>Bacteroidota</taxon>
        <taxon>Bacteroidia</taxon>
        <taxon>Bacteroidales</taxon>
        <taxon>Rikenellaceae</taxon>
        <taxon>Mucinivorans</taxon>
    </lineage>
</organism>
<evidence type="ECO:0000313" key="16">
    <source>
        <dbReference type="Proteomes" id="UP000027616"/>
    </source>
</evidence>
<keyword evidence="7 14" id="KW-0378">Hydrolase</keyword>
<dbReference type="InterPro" id="IPR003824">
    <property type="entry name" value="UppP"/>
</dbReference>
<comment type="function">
    <text evidence="14">Catalyzes the dephosphorylation of undecaprenyl diphosphate (UPP). Confers resistance to bacitracin.</text>
</comment>
<keyword evidence="5 14" id="KW-1003">Cell membrane</keyword>
<gene>
    <name evidence="14" type="primary">uppP</name>
    <name evidence="15" type="ORF">BN938_2897</name>
</gene>
<name>A0A060RBK0_9BACT</name>
<evidence type="ECO:0000256" key="12">
    <source>
        <dbReference type="ARBA" id="ARBA00032932"/>
    </source>
</evidence>
<dbReference type="GO" id="GO:0009252">
    <property type="term" value="P:peptidoglycan biosynthetic process"/>
    <property type="evidence" value="ECO:0007669"/>
    <property type="project" value="UniProtKB-KW"/>
</dbReference>
<keyword evidence="9 14" id="KW-0472">Membrane</keyword>
<keyword evidence="8 14" id="KW-1133">Transmembrane helix</keyword>
<dbReference type="STRING" id="1433126.BN938_2897"/>
<keyword evidence="10 14" id="KW-0046">Antibiotic resistance</keyword>
<dbReference type="Pfam" id="PF02673">
    <property type="entry name" value="BacA"/>
    <property type="match status" value="1"/>
</dbReference>
<comment type="catalytic activity">
    <reaction evidence="13 14">
        <text>di-trans,octa-cis-undecaprenyl diphosphate + H2O = di-trans,octa-cis-undecaprenyl phosphate + phosphate + H(+)</text>
        <dbReference type="Rhea" id="RHEA:28094"/>
        <dbReference type="ChEBI" id="CHEBI:15377"/>
        <dbReference type="ChEBI" id="CHEBI:15378"/>
        <dbReference type="ChEBI" id="CHEBI:43474"/>
        <dbReference type="ChEBI" id="CHEBI:58405"/>
        <dbReference type="ChEBI" id="CHEBI:60392"/>
        <dbReference type="EC" id="3.6.1.27"/>
    </reaction>
</comment>
<dbReference type="PANTHER" id="PTHR30622">
    <property type="entry name" value="UNDECAPRENYL-DIPHOSPHATASE"/>
    <property type="match status" value="1"/>
</dbReference>
<feature type="transmembrane region" description="Helical" evidence="14">
    <location>
        <begin position="246"/>
        <end position="263"/>
    </location>
</feature>
<sequence>MELLEAIILGLVQGLTEFLPVSSSGHLVIAKEILGVDINEEAMLTFGVVVHSATVLATITVFGKTIGDLLKGLFKFKYNEQTKYLFMIAVSMIPVMVVGLFFKSQVEAFFGEGLMLVGAMLLITSALLTLSYFLTPKNPKPLTYSKAFGIGIAQAVAVLPGISRSGATISTGLLLGIDKKKIAAFSFLMVLVPILGEAFLELLDGKFSPDASGISTMALIGGFLTAYASGLFACKVMINIVAKGKLYWFAIYCALLGAVTLIYA</sequence>
<feature type="transmembrane region" description="Helical" evidence="14">
    <location>
        <begin position="42"/>
        <end position="63"/>
    </location>
</feature>
<dbReference type="AlphaFoldDB" id="A0A060RBK0"/>